<dbReference type="Gene3D" id="1.20.140.10">
    <property type="entry name" value="Butyryl-CoA Dehydrogenase, subunit A, domain 3"/>
    <property type="match status" value="1"/>
</dbReference>
<evidence type="ECO:0000259" key="8">
    <source>
        <dbReference type="Pfam" id="PF02770"/>
    </source>
</evidence>
<dbReference type="InterPro" id="IPR046373">
    <property type="entry name" value="Acyl-CoA_Oxase/DH_mid-dom_sf"/>
</dbReference>
<evidence type="ECO:0000256" key="1">
    <source>
        <dbReference type="ARBA" id="ARBA00001974"/>
    </source>
</evidence>
<dbReference type="InterPro" id="IPR006089">
    <property type="entry name" value="Acyl-CoA_DH_CS"/>
</dbReference>
<dbReference type="InterPro" id="IPR006091">
    <property type="entry name" value="Acyl-CoA_Oxase/DH_mid-dom"/>
</dbReference>
<evidence type="ECO:0000259" key="9">
    <source>
        <dbReference type="Pfam" id="PF02771"/>
    </source>
</evidence>
<gene>
    <name evidence="10" type="ORF">GCM10023225_33270</name>
</gene>
<dbReference type="Gene3D" id="1.10.540.10">
    <property type="entry name" value="Acyl-CoA dehydrogenase/oxidase, N-terminal domain"/>
    <property type="match status" value="1"/>
</dbReference>
<reference evidence="11" key="1">
    <citation type="journal article" date="2019" name="Int. J. Syst. Evol. Microbiol.">
        <title>The Global Catalogue of Microorganisms (GCM) 10K type strain sequencing project: providing services to taxonomists for standard genome sequencing and annotation.</title>
        <authorList>
            <consortium name="The Broad Institute Genomics Platform"/>
            <consortium name="The Broad Institute Genome Sequencing Center for Infectious Disease"/>
            <person name="Wu L."/>
            <person name="Ma J."/>
        </authorList>
    </citation>
    <scope>NUCLEOTIDE SEQUENCE [LARGE SCALE GENOMIC DNA]</scope>
    <source>
        <strain evidence="11">JCM 18126</strain>
    </source>
</reference>
<dbReference type="PROSITE" id="PS00072">
    <property type="entry name" value="ACYL_COA_DH_1"/>
    <property type="match status" value="1"/>
</dbReference>
<dbReference type="RefSeq" id="WP_345713937.1">
    <property type="nucleotide sequence ID" value="NZ_BAABIL010000671.1"/>
</dbReference>
<dbReference type="Pfam" id="PF02770">
    <property type="entry name" value="Acyl-CoA_dh_M"/>
    <property type="match status" value="1"/>
</dbReference>
<dbReference type="EMBL" id="BAABIL010000671">
    <property type="protein sequence ID" value="GAA4659589.1"/>
    <property type="molecule type" value="Genomic_DNA"/>
</dbReference>
<feature type="domain" description="Acyl-CoA oxidase/dehydrogenase middle" evidence="8">
    <location>
        <begin position="139"/>
        <end position="235"/>
    </location>
</feature>
<feature type="domain" description="Acyl-CoA dehydrogenase/oxidase C-terminal" evidence="7">
    <location>
        <begin position="248"/>
        <end position="396"/>
    </location>
</feature>
<accession>A0ABP8VD17</accession>
<evidence type="ECO:0000259" key="7">
    <source>
        <dbReference type="Pfam" id="PF00441"/>
    </source>
</evidence>
<dbReference type="PANTHER" id="PTHR43884:SF12">
    <property type="entry name" value="ISOVALERYL-COA DEHYDROGENASE, MITOCHONDRIAL-RELATED"/>
    <property type="match status" value="1"/>
</dbReference>
<dbReference type="Pfam" id="PF02771">
    <property type="entry name" value="Acyl-CoA_dh_N"/>
    <property type="match status" value="1"/>
</dbReference>
<evidence type="ECO:0000256" key="2">
    <source>
        <dbReference type="ARBA" id="ARBA00009347"/>
    </source>
</evidence>
<protein>
    <submittedName>
        <fullName evidence="10">Acyl-CoA dehydrogenase family protein</fullName>
    </submittedName>
</protein>
<comment type="caution">
    <text evidence="10">The sequence shown here is derived from an EMBL/GenBank/DDBJ whole genome shotgun (WGS) entry which is preliminary data.</text>
</comment>
<evidence type="ECO:0000256" key="5">
    <source>
        <dbReference type="RuleBase" id="RU362125"/>
    </source>
</evidence>
<proteinExistence type="inferred from homology"/>
<dbReference type="SUPFAM" id="SSF47203">
    <property type="entry name" value="Acyl-CoA dehydrogenase C-terminal domain-like"/>
    <property type="match status" value="1"/>
</dbReference>
<evidence type="ECO:0000256" key="6">
    <source>
        <dbReference type="SAM" id="MobiDB-lite"/>
    </source>
</evidence>
<evidence type="ECO:0000313" key="11">
    <source>
        <dbReference type="Proteomes" id="UP001501195"/>
    </source>
</evidence>
<keyword evidence="3 5" id="KW-0285">Flavoprotein</keyword>
<name>A0ABP8VD17_9ACTN</name>
<dbReference type="InterPro" id="IPR036250">
    <property type="entry name" value="AcylCo_DH-like_C"/>
</dbReference>
<dbReference type="InterPro" id="IPR009100">
    <property type="entry name" value="AcylCoA_DH/oxidase_NM_dom_sf"/>
</dbReference>
<dbReference type="PANTHER" id="PTHR43884">
    <property type="entry name" value="ACYL-COA DEHYDROGENASE"/>
    <property type="match status" value="1"/>
</dbReference>
<evidence type="ECO:0000256" key="3">
    <source>
        <dbReference type="ARBA" id="ARBA00022630"/>
    </source>
</evidence>
<comment type="similarity">
    <text evidence="2 5">Belongs to the acyl-CoA dehydrogenase family.</text>
</comment>
<keyword evidence="11" id="KW-1185">Reference proteome</keyword>
<dbReference type="Proteomes" id="UP001501195">
    <property type="component" value="Unassembled WGS sequence"/>
</dbReference>
<keyword evidence="4 5" id="KW-0274">FAD</keyword>
<feature type="domain" description="Acyl-CoA dehydrogenase/oxidase N-terminal" evidence="9">
    <location>
        <begin position="22"/>
        <end position="134"/>
    </location>
</feature>
<dbReference type="InterPro" id="IPR013786">
    <property type="entry name" value="AcylCoA_DH/ox_N"/>
</dbReference>
<evidence type="ECO:0000256" key="4">
    <source>
        <dbReference type="ARBA" id="ARBA00022827"/>
    </source>
</evidence>
<dbReference type="SUPFAM" id="SSF56645">
    <property type="entry name" value="Acyl-CoA dehydrogenase NM domain-like"/>
    <property type="match status" value="1"/>
</dbReference>
<dbReference type="Pfam" id="PF00441">
    <property type="entry name" value="Acyl-CoA_dh_1"/>
    <property type="match status" value="1"/>
</dbReference>
<evidence type="ECO:0000313" key="10">
    <source>
        <dbReference type="EMBL" id="GAA4659589.1"/>
    </source>
</evidence>
<dbReference type="Gene3D" id="2.40.110.10">
    <property type="entry name" value="Butyryl-CoA Dehydrogenase, subunit A, domain 2"/>
    <property type="match status" value="1"/>
</dbReference>
<dbReference type="InterPro" id="IPR037069">
    <property type="entry name" value="AcylCoA_DH/ox_N_sf"/>
</dbReference>
<dbReference type="InterPro" id="IPR009075">
    <property type="entry name" value="AcylCo_DH/oxidase_C"/>
</dbReference>
<dbReference type="PROSITE" id="PS00073">
    <property type="entry name" value="ACYL_COA_DH_2"/>
    <property type="match status" value="1"/>
</dbReference>
<sequence length="402" mass="41866">MSTSTAPATGPTTATGPSFGLTAAQQEWRARAREFAQQRVAPVAADLYRRGEYPVELVRAMGAEGFFGLGVPEADGGSGGGLLELCLVVEEIGRVDQSLGITLESAAGLGAAPLHRAGTAEQKQRWLGPLLRGEKVAGFGLTEPGGGSDNLGLRTRARLDGGEWVIDGRKAFIGNAGSAITSHVTVTAVTGTRPDGRPEVSTVIVPAGTPGFEPQPRNDLVGWRTIDNRDLVFRGCRVPVANTLGARGAGLRTFLGALDAGRVAIAALAVGMLQGCLDACTARARERQAFGRPIGANQGVAFPIADMAVAAQLARDATWRAAWLADTGRPYGREACTAKLYATEAAARTARAAVQVFGGEGFTNDSLVGRFYRDAKVLEIGEGTSEVQRVLIARHLGLPGPA</sequence>
<feature type="region of interest" description="Disordered" evidence="6">
    <location>
        <begin position="1"/>
        <end position="20"/>
    </location>
</feature>
<organism evidence="10 11">
    <name type="scientific">Kineococcus glutinatus</name>
    <dbReference type="NCBI Taxonomy" id="1070872"/>
    <lineage>
        <taxon>Bacteria</taxon>
        <taxon>Bacillati</taxon>
        <taxon>Actinomycetota</taxon>
        <taxon>Actinomycetes</taxon>
        <taxon>Kineosporiales</taxon>
        <taxon>Kineosporiaceae</taxon>
        <taxon>Kineococcus</taxon>
    </lineage>
</organism>
<keyword evidence="5" id="KW-0560">Oxidoreductase</keyword>
<comment type="cofactor">
    <cofactor evidence="1 5">
        <name>FAD</name>
        <dbReference type="ChEBI" id="CHEBI:57692"/>
    </cofactor>
</comment>